<dbReference type="PANTHER" id="PTHR13333:SF7">
    <property type="entry name" value="M-AAA PROTEASE-INTERACTING PROTEIN 1, MITOCHONDRIAL"/>
    <property type="match status" value="1"/>
</dbReference>
<dbReference type="GO" id="GO:0005743">
    <property type="term" value="C:mitochondrial inner membrane"/>
    <property type="evidence" value="ECO:0007669"/>
    <property type="project" value="TreeGrafter"/>
</dbReference>
<gene>
    <name evidence="3" type="ORF">WMY93_025795</name>
</gene>
<dbReference type="GO" id="GO:0032979">
    <property type="term" value="P:protein insertion into mitochondrial inner membrane from matrix"/>
    <property type="evidence" value="ECO:0007669"/>
    <property type="project" value="TreeGrafter"/>
</dbReference>
<evidence type="ECO:0000256" key="1">
    <source>
        <dbReference type="SAM" id="MobiDB-lite"/>
    </source>
</evidence>
<evidence type="ECO:0000313" key="4">
    <source>
        <dbReference type="Proteomes" id="UP001460270"/>
    </source>
</evidence>
<dbReference type="EMBL" id="JBBPFD010000019">
    <property type="protein sequence ID" value="KAK7886174.1"/>
    <property type="molecule type" value="Genomic_DNA"/>
</dbReference>
<name>A0AAW0MZ56_9GOBI</name>
<accession>A0AAW0MZ56</accession>
<protein>
    <submittedName>
        <fullName evidence="3">Uncharacterized protein</fullName>
    </submittedName>
</protein>
<feature type="signal peptide" evidence="2">
    <location>
        <begin position="1"/>
        <end position="22"/>
    </location>
</feature>
<feature type="region of interest" description="Disordered" evidence="1">
    <location>
        <begin position="26"/>
        <end position="78"/>
    </location>
</feature>
<feature type="chain" id="PRO_5043463336" evidence="2">
    <location>
        <begin position="23"/>
        <end position="303"/>
    </location>
</feature>
<dbReference type="GO" id="GO:0043022">
    <property type="term" value="F:ribosome binding"/>
    <property type="evidence" value="ECO:0007669"/>
    <property type="project" value="TreeGrafter"/>
</dbReference>
<sequence length="303" mass="33532">MHRARSLHSLAVLSLPAARCGAHCVRQKKSWTPGPGAAGQRGWTPGQRGWTPGHGAAGQRGWTPGHGAAGQRGWTPGHGAGGLRMRSWTLGQRGWTLGQRGWRLSSAGFNCSRALCSGPGQERDLSSVSVVGTADPITFVRCRFTIFLIKLCFEVDLASEEFNSGAKQALVQVSHLMSTGSFHRLKGLVSDEMMEYVESRTKPLTHTQKLKLQVNTDDIIFLLPEDVTVVFDQYGRKFCSIVMRFWFLTTIFRVAPSPDGSQQTKVATAVYEFRRELTQGASPDWTVITVWHWHWTLAPKSPE</sequence>
<keyword evidence="2" id="KW-0732">Signal</keyword>
<dbReference type="AlphaFoldDB" id="A0AAW0MZ56"/>
<organism evidence="3 4">
    <name type="scientific">Mugilogobius chulae</name>
    <name type="common">yellowstripe goby</name>
    <dbReference type="NCBI Taxonomy" id="88201"/>
    <lineage>
        <taxon>Eukaryota</taxon>
        <taxon>Metazoa</taxon>
        <taxon>Chordata</taxon>
        <taxon>Craniata</taxon>
        <taxon>Vertebrata</taxon>
        <taxon>Euteleostomi</taxon>
        <taxon>Actinopterygii</taxon>
        <taxon>Neopterygii</taxon>
        <taxon>Teleostei</taxon>
        <taxon>Neoteleostei</taxon>
        <taxon>Acanthomorphata</taxon>
        <taxon>Gobiaria</taxon>
        <taxon>Gobiiformes</taxon>
        <taxon>Gobioidei</taxon>
        <taxon>Gobiidae</taxon>
        <taxon>Gobionellinae</taxon>
        <taxon>Mugilogobius</taxon>
    </lineage>
</organism>
<keyword evidence="4" id="KW-1185">Reference proteome</keyword>
<comment type="caution">
    <text evidence="3">The sequence shown here is derived from an EMBL/GenBank/DDBJ whole genome shotgun (WGS) entry which is preliminary data.</text>
</comment>
<evidence type="ECO:0000256" key="2">
    <source>
        <dbReference type="SAM" id="SignalP"/>
    </source>
</evidence>
<dbReference type="Proteomes" id="UP001460270">
    <property type="component" value="Unassembled WGS sequence"/>
</dbReference>
<dbReference type="PANTHER" id="PTHR13333">
    <property type="entry name" value="M-AAA PROTEASE-INTERACTING PROTEIN 1, MITOCHONDRIAL"/>
    <property type="match status" value="1"/>
</dbReference>
<proteinExistence type="predicted"/>
<evidence type="ECO:0000313" key="3">
    <source>
        <dbReference type="EMBL" id="KAK7886174.1"/>
    </source>
</evidence>
<reference evidence="4" key="1">
    <citation type="submission" date="2024-04" db="EMBL/GenBank/DDBJ databases">
        <title>Salinicola lusitanus LLJ914,a marine bacterium isolated from the Okinawa Trough.</title>
        <authorList>
            <person name="Li J."/>
        </authorList>
    </citation>
    <scope>NUCLEOTIDE SEQUENCE [LARGE SCALE GENOMIC DNA]</scope>
</reference>